<evidence type="ECO:0000256" key="1">
    <source>
        <dbReference type="SAM" id="Phobius"/>
    </source>
</evidence>
<keyword evidence="1" id="KW-1133">Transmembrane helix</keyword>
<name>A0A0J6Y8Z1_COCIT</name>
<proteinExistence type="predicted"/>
<dbReference type="AlphaFoldDB" id="A0A0J6Y8Z1"/>
<keyword evidence="1" id="KW-0812">Transmembrane</keyword>
<gene>
    <name evidence="2" type="ORF">CIRG_02945</name>
</gene>
<evidence type="ECO:0000313" key="2">
    <source>
        <dbReference type="EMBL" id="KMP03253.1"/>
    </source>
</evidence>
<organism evidence="2 3">
    <name type="scientific">Coccidioides immitis RMSCC 2394</name>
    <dbReference type="NCBI Taxonomy" id="404692"/>
    <lineage>
        <taxon>Eukaryota</taxon>
        <taxon>Fungi</taxon>
        <taxon>Dikarya</taxon>
        <taxon>Ascomycota</taxon>
        <taxon>Pezizomycotina</taxon>
        <taxon>Eurotiomycetes</taxon>
        <taxon>Eurotiomycetidae</taxon>
        <taxon>Onygenales</taxon>
        <taxon>Onygenaceae</taxon>
        <taxon>Coccidioides</taxon>
    </lineage>
</organism>
<accession>A0A0J6Y8Z1</accession>
<protein>
    <submittedName>
        <fullName evidence="2">Uncharacterized protein</fullName>
    </submittedName>
</protein>
<feature type="transmembrane region" description="Helical" evidence="1">
    <location>
        <begin position="12"/>
        <end position="29"/>
    </location>
</feature>
<dbReference type="EMBL" id="DS028094">
    <property type="protein sequence ID" value="KMP03253.1"/>
    <property type="molecule type" value="Genomic_DNA"/>
</dbReference>
<reference evidence="3" key="1">
    <citation type="journal article" date="2010" name="Genome Res.">
        <title>Population genomic sequencing of Coccidioides fungi reveals recent hybridization and transposon control.</title>
        <authorList>
            <person name="Neafsey D.E."/>
            <person name="Barker B.M."/>
            <person name="Sharpton T.J."/>
            <person name="Stajich J.E."/>
            <person name="Park D.J."/>
            <person name="Whiston E."/>
            <person name="Hung C.-Y."/>
            <person name="McMahan C."/>
            <person name="White J."/>
            <person name="Sykes S."/>
            <person name="Heiman D."/>
            <person name="Young S."/>
            <person name="Zeng Q."/>
            <person name="Abouelleil A."/>
            <person name="Aftuck L."/>
            <person name="Bessette D."/>
            <person name="Brown A."/>
            <person name="FitzGerald M."/>
            <person name="Lui A."/>
            <person name="Macdonald J.P."/>
            <person name="Priest M."/>
            <person name="Orbach M.J."/>
            <person name="Galgiani J.N."/>
            <person name="Kirkland T.N."/>
            <person name="Cole G.T."/>
            <person name="Birren B.W."/>
            <person name="Henn M.R."/>
            <person name="Taylor J.W."/>
            <person name="Rounsley S.D."/>
        </authorList>
    </citation>
    <scope>NUCLEOTIDE SEQUENCE [LARGE SCALE GENOMIC DNA]</scope>
    <source>
        <strain evidence="3">RMSCC 2394</strain>
    </source>
</reference>
<evidence type="ECO:0000313" key="3">
    <source>
        <dbReference type="Proteomes" id="UP000054565"/>
    </source>
</evidence>
<dbReference type="Proteomes" id="UP000054565">
    <property type="component" value="Unassembled WGS sequence"/>
</dbReference>
<keyword evidence="1" id="KW-0472">Membrane</keyword>
<sequence>MSTVDNAVPRIFAPLTLAGSTPFLGTLSLRQKRERIPNKCFRPVNYRKPGEVHAGEWVKPTDIAIGFYTIIFPPGRPGISMNQCPRWKSLKREAFFDSKNSGADLTQEIRNEARDRVRMNVDKTHRN</sequence>